<accession>A0A2I1PBS1</accession>
<keyword evidence="2" id="KW-1185">Reference proteome</keyword>
<dbReference type="AlphaFoldDB" id="A0A2I1PBS1"/>
<dbReference type="EMBL" id="PKIZ01000006">
    <property type="protein sequence ID" value="PKZ42076.1"/>
    <property type="molecule type" value="Genomic_DNA"/>
</dbReference>
<organism evidence="1 2">
    <name type="scientific">Kytococcus schroeteri</name>
    <dbReference type="NCBI Taxonomy" id="138300"/>
    <lineage>
        <taxon>Bacteria</taxon>
        <taxon>Bacillati</taxon>
        <taxon>Actinomycetota</taxon>
        <taxon>Actinomycetes</taxon>
        <taxon>Micrococcales</taxon>
        <taxon>Kytococcaceae</taxon>
        <taxon>Kytococcus</taxon>
    </lineage>
</organism>
<dbReference type="Proteomes" id="UP000234206">
    <property type="component" value="Unassembled WGS sequence"/>
</dbReference>
<dbReference type="OrthoDB" id="9961082at2"/>
<comment type="caution">
    <text evidence="1">The sequence shown here is derived from an EMBL/GenBank/DDBJ whole genome shotgun (WGS) entry which is preliminary data.</text>
</comment>
<evidence type="ECO:0000313" key="1">
    <source>
        <dbReference type="EMBL" id="PKZ42076.1"/>
    </source>
</evidence>
<proteinExistence type="predicted"/>
<sequence length="201" mass="21669">MTEQTPDATERATTAELLQDVVHVLGDPSLSHEQVLALGDRLGQPAVLFLTAMAAHAAQIRVARELVDRGESLTDEQRGWLPDPVALGRALGTTPDQLVVGGAIQDTFGELTRRMLDSTDEQERERAGHQAESLALLGAALGGRAGQERLAELGRELGFGVAFGRLHAYFAMMVRQLARLTGQAWEPAVEQVSAQLRADAR</sequence>
<dbReference type="RefSeq" id="WP_070704819.1">
    <property type="nucleotide sequence ID" value="NZ_JBHLVH010000018.1"/>
</dbReference>
<name>A0A2I1PBS1_9MICO</name>
<protein>
    <submittedName>
        <fullName evidence="1">Uncharacterized protein</fullName>
    </submittedName>
</protein>
<reference evidence="1 2" key="1">
    <citation type="submission" date="2017-12" db="EMBL/GenBank/DDBJ databases">
        <title>Phylogenetic diversity of female urinary microbiome.</title>
        <authorList>
            <person name="Thomas-White K."/>
            <person name="Wolfe A.J."/>
        </authorList>
    </citation>
    <scope>NUCLEOTIDE SEQUENCE [LARGE SCALE GENOMIC DNA]</scope>
    <source>
        <strain evidence="1 2">UMB1298</strain>
    </source>
</reference>
<evidence type="ECO:0000313" key="2">
    <source>
        <dbReference type="Proteomes" id="UP000234206"/>
    </source>
</evidence>
<gene>
    <name evidence="1" type="ORF">CYJ76_04310</name>
</gene>